<keyword evidence="3" id="KW-1185">Reference proteome</keyword>
<sequence>MRVGINNTMSSRTQYGLMVLTDVWCSTGAVTAAGMLIQMAKHGIHRKPDSKSEIHQMYQSSAVVLRDARILSRSFFSETNAVNSA</sequence>
<feature type="transmembrane region" description="Helical" evidence="1">
    <location>
        <begin position="15"/>
        <end position="37"/>
    </location>
</feature>
<dbReference type="AlphaFoldDB" id="S8DFT2"/>
<accession>S8DFT2</accession>
<organism evidence="2 3">
    <name type="scientific">Genlisea aurea</name>
    <dbReference type="NCBI Taxonomy" id="192259"/>
    <lineage>
        <taxon>Eukaryota</taxon>
        <taxon>Viridiplantae</taxon>
        <taxon>Streptophyta</taxon>
        <taxon>Embryophyta</taxon>
        <taxon>Tracheophyta</taxon>
        <taxon>Spermatophyta</taxon>
        <taxon>Magnoliopsida</taxon>
        <taxon>eudicotyledons</taxon>
        <taxon>Gunneridae</taxon>
        <taxon>Pentapetalae</taxon>
        <taxon>asterids</taxon>
        <taxon>lamiids</taxon>
        <taxon>Lamiales</taxon>
        <taxon>Lentibulariaceae</taxon>
        <taxon>Genlisea</taxon>
    </lineage>
</organism>
<dbReference type="Proteomes" id="UP000015453">
    <property type="component" value="Unassembled WGS sequence"/>
</dbReference>
<name>S8DFT2_9LAMI</name>
<dbReference type="EMBL" id="AUSU01009406">
    <property type="protein sequence ID" value="EPS58237.1"/>
    <property type="molecule type" value="Genomic_DNA"/>
</dbReference>
<gene>
    <name evidence="2" type="ORF">M569_16578</name>
</gene>
<evidence type="ECO:0000313" key="3">
    <source>
        <dbReference type="Proteomes" id="UP000015453"/>
    </source>
</evidence>
<comment type="caution">
    <text evidence="2">The sequence shown here is derived from an EMBL/GenBank/DDBJ whole genome shotgun (WGS) entry which is preliminary data.</text>
</comment>
<protein>
    <submittedName>
        <fullName evidence="2">Uncharacterized protein</fullName>
    </submittedName>
</protein>
<keyword evidence="1" id="KW-1133">Transmembrane helix</keyword>
<proteinExistence type="predicted"/>
<evidence type="ECO:0000256" key="1">
    <source>
        <dbReference type="SAM" id="Phobius"/>
    </source>
</evidence>
<evidence type="ECO:0000313" key="2">
    <source>
        <dbReference type="EMBL" id="EPS58237.1"/>
    </source>
</evidence>
<reference evidence="2 3" key="1">
    <citation type="journal article" date="2013" name="BMC Genomics">
        <title>The miniature genome of a carnivorous plant Genlisea aurea contains a low number of genes and short non-coding sequences.</title>
        <authorList>
            <person name="Leushkin E.V."/>
            <person name="Sutormin R.A."/>
            <person name="Nabieva E.R."/>
            <person name="Penin A.A."/>
            <person name="Kondrashov A.S."/>
            <person name="Logacheva M.D."/>
        </authorList>
    </citation>
    <scope>NUCLEOTIDE SEQUENCE [LARGE SCALE GENOMIC DNA]</scope>
</reference>
<keyword evidence="1" id="KW-0812">Transmembrane</keyword>
<keyword evidence="1" id="KW-0472">Membrane</keyword>